<evidence type="ECO:0000313" key="3">
    <source>
        <dbReference type="Proteomes" id="UP001430953"/>
    </source>
</evidence>
<name>A0AAW2GKA9_9HYME</name>
<dbReference type="AlphaFoldDB" id="A0AAW2GKA9"/>
<keyword evidence="3" id="KW-1185">Reference proteome</keyword>
<feature type="region of interest" description="Disordered" evidence="1">
    <location>
        <begin position="126"/>
        <end position="157"/>
    </location>
</feature>
<proteinExistence type="predicted"/>
<gene>
    <name evidence="2" type="ORF">PUN28_003612</name>
</gene>
<protein>
    <submittedName>
        <fullName evidence="2">Uncharacterized protein</fullName>
    </submittedName>
</protein>
<dbReference type="Proteomes" id="UP001430953">
    <property type="component" value="Unassembled WGS sequence"/>
</dbReference>
<evidence type="ECO:0000313" key="2">
    <source>
        <dbReference type="EMBL" id="KAL0128443.1"/>
    </source>
</evidence>
<organism evidence="2 3">
    <name type="scientific">Cardiocondyla obscurior</name>
    <dbReference type="NCBI Taxonomy" id="286306"/>
    <lineage>
        <taxon>Eukaryota</taxon>
        <taxon>Metazoa</taxon>
        <taxon>Ecdysozoa</taxon>
        <taxon>Arthropoda</taxon>
        <taxon>Hexapoda</taxon>
        <taxon>Insecta</taxon>
        <taxon>Pterygota</taxon>
        <taxon>Neoptera</taxon>
        <taxon>Endopterygota</taxon>
        <taxon>Hymenoptera</taxon>
        <taxon>Apocrita</taxon>
        <taxon>Aculeata</taxon>
        <taxon>Formicoidea</taxon>
        <taxon>Formicidae</taxon>
        <taxon>Myrmicinae</taxon>
        <taxon>Cardiocondyla</taxon>
    </lineage>
</organism>
<evidence type="ECO:0000256" key="1">
    <source>
        <dbReference type="SAM" id="MobiDB-lite"/>
    </source>
</evidence>
<accession>A0AAW2GKA9</accession>
<comment type="caution">
    <text evidence="2">The sequence shown here is derived from an EMBL/GenBank/DDBJ whole genome shotgun (WGS) entry which is preliminary data.</text>
</comment>
<dbReference type="EMBL" id="JADYXP020000003">
    <property type="protein sequence ID" value="KAL0128443.1"/>
    <property type="molecule type" value="Genomic_DNA"/>
</dbReference>
<reference evidence="2 3" key="1">
    <citation type="submission" date="2023-03" db="EMBL/GenBank/DDBJ databases">
        <title>High recombination rates correlate with genetic variation in Cardiocondyla obscurior ants.</title>
        <authorList>
            <person name="Errbii M."/>
        </authorList>
    </citation>
    <scope>NUCLEOTIDE SEQUENCE [LARGE SCALE GENOMIC DNA]</scope>
    <source>
        <strain evidence="2">Alpha-2009</strain>
        <tissue evidence="2">Whole body</tissue>
    </source>
</reference>
<sequence length="208" mass="23416">MCSGRGSEPDKAKIPAHYKPTQILTYLRAQNSCVNNVCSDEIIRNIFLEHLSPRHKEILSVLGTVGLGALAKTADKLAEVGCSGSFVETVSQDQNKLTIHSDSESNTVQTLLEQIISSLNELKPGSRETNRAFHTTRQIRPGKFNRSRSKSRSVDKCKDKAANSLNNQLQSRDKNSLCFWHRKFLNKTNTCTKWCAKHQEWATSDRKN</sequence>